<dbReference type="CDD" id="cd03167">
    <property type="entry name" value="oculospanin_like_LEL"/>
    <property type="match status" value="1"/>
</dbReference>
<dbReference type="Proteomes" id="UP000694569">
    <property type="component" value="Unplaced"/>
</dbReference>
<comment type="subcellular location">
    <subcellularLocation>
        <location evidence="1">Cell membrane</location>
        <topology evidence="1">Multi-pass membrane protein</topology>
    </subcellularLocation>
</comment>
<evidence type="ECO:0000256" key="12">
    <source>
        <dbReference type="ARBA" id="ARBA00083961"/>
    </source>
</evidence>
<evidence type="ECO:0000256" key="3">
    <source>
        <dbReference type="ARBA" id="ARBA00022475"/>
    </source>
</evidence>
<sequence length="349" mass="38539">MGVKDFLLLFRTLSLCSGTRPAGLSEASRLLPKDNSASQKFPYGKGYGDERCDVYTRGSSAKEPMDTQPTSTKDRLYPTTRCSNLLIPLIKYLMFMSNFAFAVLGLSILCIGIWGLIDKQSLIGDQIGYLGTDPMLFFIIIGLVVFVLSLSGCIGFLRENACLLRFYSAGMCALIVLQSISAIVLLSFREQIRDSVKRSMIVAVSRYQDDSDLKFIMDEMQLGMECCGVESYQDWGMNLYFNCSSTGVLSCGVPYSCCIDPLENGTVPNSQCGFKALEMGETTAGSTVYLGGCAPQLSLWLSRHFWDIAAGFLLVITIELISVSCAQRILGEVKQIKSMWLSMNQNQEQ</sequence>
<dbReference type="GeneTree" id="ENSGT00940000160874"/>
<keyword evidence="6 13" id="KW-0472">Membrane</keyword>
<feature type="transmembrane region" description="Helical" evidence="13">
    <location>
        <begin position="136"/>
        <end position="157"/>
    </location>
</feature>
<evidence type="ECO:0000313" key="15">
    <source>
        <dbReference type="Ensembl" id="ENSLLEP00000048205.1"/>
    </source>
</evidence>
<dbReference type="FunFam" id="1.10.1450.10:FF:000033">
    <property type="entry name" value="Tetraspanin"/>
    <property type="match status" value="1"/>
</dbReference>
<evidence type="ECO:0000256" key="10">
    <source>
        <dbReference type="ARBA" id="ARBA00065402"/>
    </source>
</evidence>
<feature type="transmembrane region" description="Helical" evidence="13">
    <location>
        <begin position="163"/>
        <end position="188"/>
    </location>
</feature>
<keyword evidence="5 13" id="KW-1133">Transmembrane helix</keyword>
<keyword evidence="16" id="KW-1185">Reference proteome</keyword>
<evidence type="ECO:0000256" key="6">
    <source>
        <dbReference type="ARBA" id="ARBA00023136"/>
    </source>
</evidence>
<dbReference type="PANTHER" id="PTHR19282:SF550">
    <property type="entry name" value="TETRASPANIN-10"/>
    <property type="match status" value="1"/>
</dbReference>
<reference evidence="15" key="2">
    <citation type="submission" date="2025-09" db="UniProtKB">
        <authorList>
            <consortium name="Ensembl"/>
        </authorList>
    </citation>
    <scope>IDENTIFICATION</scope>
</reference>
<dbReference type="OrthoDB" id="8122038at2759"/>
<dbReference type="Ensembl" id="ENSLLET00000050090.1">
    <property type="protein sequence ID" value="ENSLLEP00000048205.1"/>
    <property type="gene ID" value="ENSLLEG00000030419.1"/>
</dbReference>
<evidence type="ECO:0000256" key="5">
    <source>
        <dbReference type="ARBA" id="ARBA00022989"/>
    </source>
</evidence>
<accession>A0A8C5WM80</accession>
<evidence type="ECO:0000256" key="8">
    <source>
        <dbReference type="ARBA" id="ARBA00023180"/>
    </source>
</evidence>
<keyword evidence="4 13" id="KW-0812">Transmembrane</keyword>
<feature type="transmembrane region" description="Helical" evidence="13">
    <location>
        <begin position="305"/>
        <end position="330"/>
    </location>
</feature>
<evidence type="ECO:0000256" key="4">
    <source>
        <dbReference type="ARBA" id="ARBA00022692"/>
    </source>
</evidence>
<dbReference type="SUPFAM" id="SSF48652">
    <property type="entry name" value="Tetraspanin"/>
    <property type="match status" value="1"/>
</dbReference>
<gene>
    <name evidence="15" type="primary">TSPAN10</name>
</gene>
<evidence type="ECO:0000256" key="7">
    <source>
        <dbReference type="ARBA" id="ARBA00023157"/>
    </source>
</evidence>
<dbReference type="PRINTS" id="PR00259">
    <property type="entry name" value="TMFOUR"/>
</dbReference>
<comment type="similarity">
    <text evidence="2">Belongs to the tetraspanin (TM4SF) family.</text>
</comment>
<evidence type="ECO:0000256" key="13">
    <source>
        <dbReference type="SAM" id="Phobius"/>
    </source>
</evidence>
<reference evidence="15" key="1">
    <citation type="submission" date="2025-08" db="UniProtKB">
        <authorList>
            <consortium name="Ensembl"/>
        </authorList>
    </citation>
    <scope>IDENTIFICATION</scope>
</reference>
<dbReference type="InterPro" id="IPR008952">
    <property type="entry name" value="Tetraspanin_EC2_sf"/>
</dbReference>
<evidence type="ECO:0000256" key="9">
    <source>
        <dbReference type="ARBA" id="ARBA00056995"/>
    </source>
</evidence>
<dbReference type="InterPro" id="IPR018499">
    <property type="entry name" value="Tetraspanin/Peripherin"/>
</dbReference>
<comment type="subunit">
    <text evidence="10">Interacts with ADAM10.</text>
</comment>
<evidence type="ECO:0000313" key="16">
    <source>
        <dbReference type="Proteomes" id="UP000694569"/>
    </source>
</evidence>
<dbReference type="AlphaFoldDB" id="A0A8C5WM80"/>
<feature type="signal peptide" evidence="14">
    <location>
        <begin position="1"/>
        <end position="18"/>
    </location>
</feature>
<keyword evidence="7" id="KW-1015">Disulfide bond</keyword>
<dbReference type="Pfam" id="PF00335">
    <property type="entry name" value="Tetraspanin"/>
    <property type="match status" value="1"/>
</dbReference>
<feature type="chain" id="PRO_5034719412" description="Tetraspanin-10" evidence="14">
    <location>
        <begin position="19"/>
        <end position="349"/>
    </location>
</feature>
<evidence type="ECO:0000256" key="14">
    <source>
        <dbReference type="SAM" id="SignalP"/>
    </source>
</evidence>
<protein>
    <recommendedName>
        <fullName evidence="11">Tetraspanin-10</fullName>
    </recommendedName>
    <alternativeName>
        <fullName evidence="12">Oculospanin</fullName>
    </alternativeName>
</protein>
<keyword evidence="3" id="KW-1003">Cell membrane</keyword>
<organism evidence="15 16">
    <name type="scientific">Leptobrachium leishanense</name>
    <name type="common">Leishan spiny toad</name>
    <dbReference type="NCBI Taxonomy" id="445787"/>
    <lineage>
        <taxon>Eukaryota</taxon>
        <taxon>Metazoa</taxon>
        <taxon>Chordata</taxon>
        <taxon>Craniata</taxon>
        <taxon>Vertebrata</taxon>
        <taxon>Euteleostomi</taxon>
        <taxon>Amphibia</taxon>
        <taxon>Batrachia</taxon>
        <taxon>Anura</taxon>
        <taxon>Pelobatoidea</taxon>
        <taxon>Megophryidae</taxon>
        <taxon>Leptobrachium</taxon>
    </lineage>
</organism>
<keyword evidence="8" id="KW-0325">Glycoprotein</keyword>
<comment type="function">
    <text evidence="9">Part of TspanC8 subgroup, composed of 6 members that interact with the transmembrane metalloprotease ADAM10. This interaction is required for ADAM10 exit from the endoplasmic reticulum and for enzymatic maturation and trafficking to the cell surface as well as substrate specificity. Different TspanC8/ADAM10 complexes have distinct substrates.</text>
</comment>
<evidence type="ECO:0000256" key="2">
    <source>
        <dbReference type="ARBA" id="ARBA00006840"/>
    </source>
</evidence>
<feature type="transmembrane region" description="Helical" evidence="13">
    <location>
        <begin position="93"/>
        <end position="116"/>
    </location>
</feature>
<keyword evidence="14" id="KW-0732">Signal</keyword>
<evidence type="ECO:0000256" key="11">
    <source>
        <dbReference type="ARBA" id="ARBA00073330"/>
    </source>
</evidence>
<evidence type="ECO:0000256" key="1">
    <source>
        <dbReference type="ARBA" id="ARBA00004651"/>
    </source>
</evidence>
<dbReference type="GO" id="GO:0019899">
    <property type="term" value="F:enzyme binding"/>
    <property type="evidence" value="ECO:0007669"/>
    <property type="project" value="UniProtKB-ARBA"/>
</dbReference>
<proteinExistence type="inferred from homology"/>
<name>A0A8C5WM80_9ANUR</name>
<dbReference type="GO" id="GO:0005886">
    <property type="term" value="C:plasma membrane"/>
    <property type="evidence" value="ECO:0007669"/>
    <property type="project" value="UniProtKB-SubCell"/>
</dbReference>
<dbReference type="Gene3D" id="1.10.1450.10">
    <property type="entry name" value="Tetraspanin"/>
    <property type="match status" value="1"/>
</dbReference>
<dbReference type="PANTHER" id="PTHR19282">
    <property type="entry name" value="TETRASPANIN"/>
    <property type="match status" value="1"/>
</dbReference>